<dbReference type="KEGG" id="boz:DBV39_17140"/>
<comment type="subcellular location">
    <subcellularLocation>
        <location evidence="5">Cytoplasm</location>
    </subcellularLocation>
    <text evidence="5">Associates with late stage pre-50S ribosomal subunits.</text>
</comment>
<dbReference type="HAMAP" id="MF_00765">
    <property type="entry name" value="DarP"/>
    <property type="match status" value="1"/>
</dbReference>
<dbReference type="InterPro" id="IPR006839">
    <property type="entry name" value="DarP"/>
</dbReference>
<reference evidence="7 8" key="1">
    <citation type="submission" date="2018-04" db="EMBL/GenBank/DDBJ databases">
        <title>Bordetella sp. HZ20 isolated from seawater.</title>
        <authorList>
            <person name="Sun C."/>
        </authorList>
    </citation>
    <scope>NUCLEOTIDE SEQUENCE [LARGE SCALE GENOMIC DNA]</scope>
    <source>
        <strain evidence="7 8">HZ20</strain>
    </source>
</reference>
<protein>
    <recommendedName>
        <fullName evidence="5">Dual-action ribosomal maturation protein DarP</fullName>
    </recommendedName>
    <alternativeName>
        <fullName evidence="5">Large ribosomal subunit assembly factor DarP</fullName>
    </alternativeName>
</protein>
<proteinExistence type="inferred from homology"/>
<dbReference type="PANTHER" id="PTHR38101">
    <property type="entry name" value="UPF0307 PROTEIN YJGA"/>
    <property type="match status" value="1"/>
</dbReference>
<evidence type="ECO:0000313" key="8">
    <source>
        <dbReference type="Proteomes" id="UP000244571"/>
    </source>
</evidence>
<dbReference type="InterPro" id="IPR023153">
    <property type="entry name" value="DarP_sf"/>
</dbReference>
<evidence type="ECO:0000313" key="7">
    <source>
        <dbReference type="EMBL" id="AWB35173.1"/>
    </source>
</evidence>
<dbReference type="GO" id="GO:0005829">
    <property type="term" value="C:cytosol"/>
    <property type="evidence" value="ECO:0007669"/>
    <property type="project" value="TreeGrafter"/>
</dbReference>
<keyword evidence="3 5" id="KW-0699">rRNA-binding</keyword>
<evidence type="ECO:0000256" key="1">
    <source>
        <dbReference type="ARBA" id="ARBA00022490"/>
    </source>
</evidence>
<dbReference type="PANTHER" id="PTHR38101:SF1">
    <property type="entry name" value="UPF0307 PROTEIN YJGA"/>
    <property type="match status" value="1"/>
</dbReference>
<accession>A0A2R4XMZ7</accession>
<comment type="similarity">
    <text evidence="5">Belongs to the DarP family.</text>
</comment>
<dbReference type="Proteomes" id="UP000244571">
    <property type="component" value="Chromosome"/>
</dbReference>
<dbReference type="GO" id="GO:0043022">
    <property type="term" value="F:ribosome binding"/>
    <property type="evidence" value="ECO:0007669"/>
    <property type="project" value="UniProtKB-UniRule"/>
</dbReference>
<dbReference type="Gene3D" id="1.10.60.30">
    <property type="entry name" value="PSPTO4464-like domains"/>
    <property type="match status" value="2"/>
</dbReference>
<dbReference type="OrthoDB" id="5293604at2"/>
<evidence type="ECO:0000256" key="2">
    <source>
        <dbReference type="ARBA" id="ARBA00022517"/>
    </source>
</evidence>
<feature type="region of interest" description="Disordered" evidence="6">
    <location>
        <begin position="1"/>
        <end position="24"/>
    </location>
</feature>
<dbReference type="GO" id="GO:1902626">
    <property type="term" value="P:assembly of large subunit precursor of preribosome"/>
    <property type="evidence" value="ECO:0007669"/>
    <property type="project" value="UniProtKB-UniRule"/>
</dbReference>
<dbReference type="AlphaFoldDB" id="A0A2R4XMZ7"/>
<keyword evidence="2 5" id="KW-0690">Ribosome biogenesis</keyword>
<dbReference type="PIRSF" id="PIRSF016183">
    <property type="entry name" value="UCP016183"/>
    <property type="match status" value="1"/>
</dbReference>
<name>A0A2R4XMZ7_9BURK</name>
<sequence length="190" mass="22006">MEHEQDSEHQELQDRPSKSQVKRDMLALQALGKRLVDTSVERLKRLNLEEKLLAAILLAQRTTSREGRRRQVHYVGKLMREAPAQEIQAQLDAWDKGSATETAHMHRLERDRDRLLASDDHLTPWLEQHPSVDIQAFRALIRAARQEAKKNASQPADHMPQRKHYRALFQAIKAAYDEKNEQQPSDPPTT</sequence>
<dbReference type="EMBL" id="CP028901">
    <property type="protein sequence ID" value="AWB35173.1"/>
    <property type="molecule type" value="Genomic_DNA"/>
</dbReference>
<evidence type="ECO:0000256" key="4">
    <source>
        <dbReference type="ARBA" id="ARBA00022884"/>
    </source>
</evidence>
<dbReference type="SUPFAM" id="SSF158710">
    <property type="entry name" value="PSPTO4464-like"/>
    <property type="match status" value="1"/>
</dbReference>
<dbReference type="CDD" id="cd16331">
    <property type="entry name" value="YjgA-like"/>
    <property type="match status" value="1"/>
</dbReference>
<gene>
    <name evidence="5" type="primary">darP</name>
    <name evidence="7" type="ORF">DBV39_17140</name>
</gene>
<keyword evidence="4 5" id="KW-0694">RNA-binding</keyword>
<dbReference type="Pfam" id="PF04751">
    <property type="entry name" value="DarP"/>
    <property type="match status" value="1"/>
</dbReference>
<evidence type="ECO:0000256" key="6">
    <source>
        <dbReference type="SAM" id="MobiDB-lite"/>
    </source>
</evidence>
<organism evidence="7 8">
    <name type="scientific">Orrella marina</name>
    <dbReference type="NCBI Taxonomy" id="2163011"/>
    <lineage>
        <taxon>Bacteria</taxon>
        <taxon>Pseudomonadati</taxon>
        <taxon>Pseudomonadota</taxon>
        <taxon>Betaproteobacteria</taxon>
        <taxon>Burkholderiales</taxon>
        <taxon>Alcaligenaceae</taxon>
        <taxon>Orrella</taxon>
    </lineage>
</organism>
<evidence type="ECO:0000256" key="3">
    <source>
        <dbReference type="ARBA" id="ARBA00022730"/>
    </source>
</evidence>
<dbReference type="RefSeq" id="WP_108622583.1">
    <property type="nucleotide sequence ID" value="NZ_CP028901.1"/>
</dbReference>
<evidence type="ECO:0000256" key="5">
    <source>
        <dbReference type="HAMAP-Rule" id="MF_00765"/>
    </source>
</evidence>
<comment type="function">
    <text evidence="5">Member of a network of 50S ribosomal subunit biogenesis factors which assembles along the 30S-50S interface, preventing incorrect 23S rRNA structures from forming. Promotes peptidyl transferase center (PTC) maturation.</text>
</comment>
<dbReference type="GO" id="GO:0019843">
    <property type="term" value="F:rRNA binding"/>
    <property type="evidence" value="ECO:0007669"/>
    <property type="project" value="UniProtKB-UniRule"/>
</dbReference>
<dbReference type="NCBIfam" id="NF003593">
    <property type="entry name" value="PRK05255.1-1"/>
    <property type="match status" value="1"/>
</dbReference>
<keyword evidence="8" id="KW-1185">Reference proteome</keyword>
<keyword evidence="1 5" id="KW-0963">Cytoplasm</keyword>